<gene>
    <name evidence="3" type="ORF">HBN89_24535</name>
</gene>
<dbReference type="AlphaFoldDB" id="A0A9Q5FRE3"/>
<feature type="transmembrane region" description="Helical" evidence="1">
    <location>
        <begin position="50"/>
        <end position="73"/>
    </location>
</feature>
<feature type="domain" description="SMODS and SLOG-associating 2TM effector" evidence="2">
    <location>
        <begin position="26"/>
        <end position="218"/>
    </location>
</feature>
<organism evidence="3 4">
    <name type="scientific">Pseudomonas fragi</name>
    <dbReference type="NCBI Taxonomy" id="296"/>
    <lineage>
        <taxon>Bacteria</taxon>
        <taxon>Pseudomonadati</taxon>
        <taxon>Pseudomonadota</taxon>
        <taxon>Gammaproteobacteria</taxon>
        <taxon>Pseudomonadales</taxon>
        <taxon>Pseudomonadaceae</taxon>
        <taxon>Pseudomonas</taxon>
    </lineage>
</organism>
<dbReference type="NCBIfam" id="NF033631">
    <property type="entry name" value="SLATT_5"/>
    <property type="match status" value="1"/>
</dbReference>
<dbReference type="EMBL" id="JAAQYX010000061">
    <property type="protein sequence ID" value="NNB52386.1"/>
    <property type="molecule type" value="Genomic_DNA"/>
</dbReference>
<comment type="caution">
    <text evidence="3">The sequence shown here is derived from an EMBL/GenBank/DDBJ whole genome shotgun (WGS) entry which is preliminary data.</text>
</comment>
<keyword evidence="1" id="KW-0472">Membrane</keyword>
<dbReference type="Proteomes" id="UP000564604">
    <property type="component" value="Unassembled WGS sequence"/>
</dbReference>
<evidence type="ECO:0000313" key="4">
    <source>
        <dbReference type="Proteomes" id="UP000564604"/>
    </source>
</evidence>
<evidence type="ECO:0000259" key="2">
    <source>
        <dbReference type="Pfam" id="PF18160"/>
    </source>
</evidence>
<feature type="transmembrane region" description="Helical" evidence="1">
    <location>
        <begin position="197"/>
        <end position="220"/>
    </location>
</feature>
<sequence>MYGNVLYRRHILNGSPREKKVAGSKSFKNLYKKMDATSKTRFHASRRLKLHAALSTYTVVFLSLVLIFISLMQTYSLGVNIQSKGVGLLQVFSSVAVLVYSLLMDKNDYSSQSEKMYSCASKLGELKQKSHPHVHAEDFVQASYDSCQKEYHDVLKLYETHSNNDFRGDYFRAKLDMPEDYDISKSKRLYEGGKWRILYALNFINYPIIICFLMFALYWVSFGLVDPFKALAFLG</sequence>
<keyword evidence="1" id="KW-1133">Transmembrane helix</keyword>
<keyword evidence="1" id="KW-0812">Transmembrane</keyword>
<protein>
    <submittedName>
        <fullName evidence="3">SLATT domain-containing protein</fullName>
    </submittedName>
</protein>
<accession>A0A9Q5FRE3</accession>
<evidence type="ECO:0000256" key="1">
    <source>
        <dbReference type="SAM" id="Phobius"/>
    </source>
</evidence>
<dbReference type="InterPro" id="IPR041115">
    <property type="entry name" value="SLATT_5"/>
</dbReference>
<proteinExistence type="predicted"/>
<dbReference type="Pfam" id="PF18160">
    <property type="entry name" value="SLATT_5"/>
    <property type="match status" value="1"/>
</dbReference>
<dbReference type="RefSeq" id="WP_141229052.1">
    <property type="nucleotide sequence ID" value="NZ_JAAQYX010000061.1"/>
</dbReference>
<feature type="transmembrane region" description="Helical" evidence="1">
    <location>
        <begin position="85"/>
        <end position="103"/>
    </location>
</feature>
<name>A0A9Q5FRE3_PSEFR</name>
<reference evidence="3 4" key="1">
    <citation type="journal article" date="2020" name="Front. Microbiol.">
        <title>Genetic Organization of the aprX-lipA2 Operon Affects the Proteolytic Potential of Pseudomonas Species in Milk.</title>
        <authorList>
            <person name="Maier C."/>
            <person name="Huptas C."/>
            <person name="von Neubeck M."/>
            <person name="Scherer S."/>
            <person name="Wenning M."/>
            <person name="Lucking G."/>
        </authorList>
    </citation>
    <scope>NUCLEOTIDE SEQUENCE [LARGE SCALE GENOMIC DNA]</scope>
    <source>
        <strain evidence="3 4">WS 5094</strain>
    </source>
</reference>
<evidence type="ECO:0000313" key="3">
    <source>
        <dbReference type="EMBL" id="NNB52386.1"/>
    </source>
</evidence>